<dbReference type="FunFam" id="3.40.50.80:FF:000021">
    <property type="entry name" value="Cytochrome b5 reductase 4"/>
    <property type="match status" value="1"/>
</dbReference>
<feature type="binding site" evidence="6">
    <location>
        <position position="9"/>
    </location>
    <ligand>
        <name>FAD</name>
        <dbReference type="ChEBI" id="CHEBI:57692"/>
    </ligand>
</feature>
<keyword evidence="9" id="KW-1185">Reference proteome</keyword>
<sequence length="179" mass="19797">MFVYGYRKKIYEEGALTPALDALTLGSSIEVSLPEGTFSHEKLTAATITATDLCLLGAGTGITPLIRVMLVALRNDRKVHLILFNKTEEDIPWKEELDNLVEDHSNLLKMTHVLSQASDSWSGWKGHIRQELLEKVLPASSPERSIYLCICGPTVFTKLGISLFSELGYSGDDFHAFLG</sequence>
<keyword evidence="2 6" id="KW-0285">Flavoprotein</keyword>
<evidence type="ECO:0000259" key="7">
    <source>
        <dbReference type="Pfam" id="PF00175"/>
    </source>
</evidence>
<evidence type="ECO:0000256" key="3">
    <source>
        <dbReference type="ARBA" id="ARBA00022827"/>
    </source>
</evidence>
<comment type="cofactor">
    <cofactor evidence="1 6">
        <name>FAD</name>
        <dbReference type="ChEBI" id="CHEBI:57692"/>
    </cofactor>
</comment>
<protein>
    <recommendedName>
        <fullName evidence="7">Oxidoreductase FAD/NAD(P)-binding domain-containing protein</fullName>
    </recommendedName>
</protein>
<feature type="binding site" evidence="6">
    <location>
        <position position="63"/>
    </location>
    <ligand>
        <name>FAD</name>
        <dbReference type="ChEBI" id="CHEBI:57692"/>
    </ligand>
</feature>
<organism evidence="8 9">
    <name type="scientific">Cherax quadricarinatus</name>
    <name type="common">Australian red claw crayfish</name>
    <dbReference type="NCBI Taxonomy" id="27406"/>
    <lineage>
        <taxon>Eukaryota</taxon>
        <taxon>Metazoa</taxon>
        <taxon>Ecdysozoa</taxon>
        <taxon>Arthropoda</taxon>
        <taxon>Crustacea</taxon>
        <taxon>Multicrustacea</taxon>
        <taxon>Malacostraca</taxon>
        <taxon>Eumalacostraca</taxon>
        <taxon>Eucarida</taxon>
        <taxon>Decapoda</taxon>
        <taxon>Pleocyemata</taxon>
        <taxon>Astacidea</taxon>
        <taxon>Parastacoidea</taxon>
        <taxon>Parastacidae</taxon>
        <taxon>Cherax</taxon>
    </lineage>
</organism>
<proteinExistence type="predicted"/>
<name>A0AAW0W872_CHEQU</name>
<comment type="caution">
    <text evidence="8">The sequence shown here is derived from an EMBL/GenBank/DDBJ whole genome shotgun (WGS) entry which is preliminary data.</text>
</comment>
<evidence type="ECO:0000313" key="8">
    <source>
        <dbReference type="EMBL" id="KAK8725981.1"/>
    </source>
</evidence>
<gene>
    <name evidence="8" type="ORF">OTU49_010588</name>
</gene>
<evidence type="ECO:0000256" key="4">
    <source>
        <dbReference type="ARBA" id="ARBA00023002"/>
    </source>
</evidence>
<dbReference type="PRINTS" id="PR00406">
    <property type="entry name" value="CYTB5RDTASE"/>
</dbReference>
<dbReference type="PANTHER" id="PTHR19370">
    <property type="entry name" value="NADH-CYTOCHROME B5 REDUCTASE"/>
    <property type="match status" value="1"/>
</dbReference>
<feature type="domain" description="Oxidoreductase FAD/NAD(P)-binding" evidence="7">
    <location>
        <begin position="55"/>
        <end position="156"/>
    </location>
</feature>
<dbReference type="PRINTS" id="PR00371">
    <property type="entry name" value="FPNCR"/>
</dbReference>
<dbReference type="InterPro" id="IPR039261">
    <property type="entry name" value="FNR_nucleotide-bd"/>
</dbReference>
<evidence type="ECO:0000256" key="1">
    <source>
        <dbReference type="ARBA" id="ARBA00001974"/>
    </source>
</evidence>
<dbReference type="InterPro" id="IPR001834">
    <property type="entry name" value="CBR-like"/>
</dbReference>
<keyword evidence="5" id="KW-0520">NAD</keyword>
<dbReference type="Proteomes" id="UP001445076">
    <property type="component" value="Unassembled WGS sequence"/>
</dbReference>
<keyword evidence="3 6" id="KW-0274">FAD</keyword>
<dbReference type="AlphaFoldDB" id="A0AAW0W872"/>
<dbReference type="CDD" id="cd06183">
    <property type="entry name" value="cyt_b5_reduct_like"/>
    <property type="match status" value="1"/>
</dbReference>
<dbReference type="Gene3D" id="3.40.50.80">
    <property type="entry name" value="Nucleotide-binding domain of ferredoxin-NADP reductase (FNR) module"/>
    <property type="match status" value="1"/>
</dbReference>
<dbReference type="InterPro" id="IPR001709">
    <property type="entry name" value="Flavoprot_Pyr_Nucl_cyt_Rdtase"/>
</dbReference>
<dbReference type="InterPro" id="IPR001433">
    <property type="entry name" value="OxRdtase_FAD/NAD-bd"/>
</dbReference>
<evidence type="ECO:0000256" key="5">
    <source>
        <dbReference type="ARBA" id="ARBA00023027"/>
    </source>
</evidence>
<dbReference type="GO" id="GO:0016491">
    <property type="term" value="F:oxidoreductase activity"/>
    <property type="evidence" value="ECO:0007669"/>
    <property type="project" value="UniProtKB-KW"/>
</dbReference>
<keyword evidence="4" id="KW-0560">Oxidoreductase</keyword>
<evidence type="ECO:0000313" key="9">
    <source>
        <dbReference type="Proteomes" id="UP001445076"/>
    </source>
</evidence>
<evidence type="ECO:0000256" key="2">
    <source>
        <dbReference type="ARBA" id="ARBA00022630"/>
    </source>
</evidence>
<dbReference type="Pfam" id="PF00175">
    <property type="entry name" value="NAD_binding_1"/>
    <property type="match status" value="1"/>
</dbReference>
<reference evidence="8 9" key="1">
    <citation type="journal article" date="2024" name="BMC Genomics">
        <title>Genome assembly of redclaw crayfish (Cherax quadricarinatus) provides insights into its immune adaptation and hypoxia tolerance.</title>
        <authorList>
            <person name="Liu Z."/>
            <person name="Zheng J."/>
            <person name="Li H."/>
            <person name="Fang K."/>
            <person name="Wang S."/>
            <person name="He J."/>
            <person name="Zhou D."/>
            <person name="Weng S."/>
            <person name="Chi M."/>
            <person name="Gu Z."/>
            <person name="He J."/>
            <person name="Li F."/>
            <person name="Wang M."/>
        </authorList>
    </citation>
    <scope>NUCLEOTIDE SEQUENCE [LARGE SCALE GENOMIC DNA]</scope>
    <source>
        <strain evidence="8">ZL_2023a</strain>
    </source>
</reference>
<dbReference type="EMBL" id="JARKIK010000081">
    <property type="protein sequence ID" value="KAK8725981.1"/>
    <property type="molecule type" value="Genomic_DNA"/>
</dbReference>
<dbReference type="SUPFAM" id="SSF52343">
    <property type="entry name" value="Ferredoxin reductase-like, C-terminal NADP-linked domain"/>
    <property type="match status" value="1"/>
</dbReference>
<accession>A0AAW0W872</accession>
<evidence type="ECO:0000256" key="6">
    <source>
        <dbReference type="PIRSR" id="PIRSR601834-1"/>
    </source>
</evidence>